<dbReference type="Pfam" id="PF00675">
    <property type="entry name" value="Peptidase_M16"/>
    <property type="match status" value="1"/>
</dbReference>
<evidence type="ECO:0000256" key="2">
    <source>
        <dbReference type="ARBA" id="ARBA00022670"/>
    </source>
</evidence>
<dbReference type="Pfam" id="PF22456">
    <property type="entry name" value="PqqF-like_C_4"/>
    <property type="match status" value="1"/>
</dbReference>
<dbReference type="InterPro" id="IPR011249">
    <property type="entry name" value="Metalloenz_LuxS/M16"/>
</dbReference>
<evidence type="ECO:0000259" key="10">
    <source>
        <dbReference type="Pfam" id="PF16187"/>
    </source>
</evidence>
<evidence type="ECO:0000313" key="12">
    <source>
        <dbReference type="EMBL" id="KAG1542762.1"/>
    </source>
</evidence>
<dbReference type="GO" id="GO:0043171">
    <property type="term" value="P:peptide catabolic process"/>
    <property type="evidence" value="ECO:0007669"/>
    <property type="project" value="TreeGrafter"/>
</dbReference>
<dbReference type="Pfam" id="PF05193">
    <property type="entry name" value="Peptidase_M16_C"/>
    <property type="match status" value="1"/>
</dbReference>
<dbReference type="PANTHER" id="PTHR43690">
    <property type="entry name" value="NARDILYSIN"/>
    <property type="match status" value="1"/>
</dbReference>
<dbReference type="Gene3D" id="3.30.830.10">
    <property type="entry name" value="Metalloenzyme, LuxS/M16 peptidase-like"/>
    <property type="match status" value="5"/>
</dbReference>
<dbReference type="GO" id="GO:0046872">
    <property type="term" value="F:metal ion binding"/>
    <property type="evidence" value="ECO:0007669"/>
    <property type="project" value="UniProtKB-KW"/>
</dbReference>
<dbReference type="InterPro" id="IPR011765">
    <property type="entry name" value="Pept_M16_N"/>
</dbReference>
<dbReference type="InterPro" id="IPR050626">
    <property type="entry name" value="Peptidase_M16"/>
</dbReference>
<dbReference type="InterPro" id="IPR007863">
    <property type="entry name" value="Peptidase_M16_C"/>
</dbReference>
<accession>A0A9P7C9I4</accession>
<keyword evidence="2" id="KW-0645">Protease</keyword>
<dbReference type="OrthoDB" id="952271at2759"/>
<feature type="domain" description="Coenzyme PQQ synthesis protein F-like C-terminal lobe" evidence="11">
    <location>
        <begin position="754"/>
        <end position="852"/>
    </location>
</feature>
<dbReference type="InterPro" id="IPR054734">
    <property type="entry name" value="PqqF-like_C_4"/>
</dbReference>
<keyword evidence="6" id="KW-0482">Metalloprotease</keyword>
<dbReference type="Proteomes" id="UP000717996">
    <property type="component" value="Unassembled WGS sequence"/>
</dbReference>
<evidence type="ECO:0000259" key="8">
    <source>
        <dbReference type="Pfam" id="PF00675"/>
    </source>
</evidence>
<evidence type="ECO:0000259" key="11">
    <source>
        <dbReference type="Pfam" id="PF22456"/>
    </source>
</evidence>
<evidence type="ECO:0000259" key="9">
    <source>
        <dbReference type="Pfam" id="PF05193"/>
    </source>
</evidence>
<organism evidence="12 13">
    <name type="scientific">Rhizopus oryzae</name>
    <name type="common">Mucormycosis agent</name>
    <name type="synonym">Rhizopus arrhizus var. delemar</name>
    <dbReference type="NCBI Taxonomy" id="64495"/>
    <lineage>
        <taxon>Eukaryota</taxon>
        <taxon>Fungi</taxon>
        <taxon>Fungi incertae sedis</taxon>
        <taxon>Mucoromycota</taxon>
        <taxon>Mucoromycotina</taxon>
        <taxon>Mucoromycetes</taxon>
        <taxon>Mucorales</taxon>
        <taxon>Mucorineae</taxon>
        <taxon>Rhizopodaceae</taxon>
        <taxon>Rhizopus</taxon>
    </lineage>
</organism>
<comment type="caution">
    <text evidence="12">The sequence shown here is derived from an EMBL/GenBank/DDBJ whole genome shotgun (WGS) entry which is preliminary data.</text>
</comment>
<sequence>MVSAIEWQIQEGYSVYTQPLEKPAKDNREYRLLKLDNELQVLIISDPETDRASASLDVHVGSLSDPENLQGLAHFCEHLLFMGTKKYPKENDYYSYLSEHSGYANAFTGTVNTNYFFEVGHAWLEGALDRFSHFFIDPLFSESCTERELRAVDSEHKKNLQSDFWRITQVEKTQSDPGHPWHLFETGNLETLMDRPKQLGLDVRQELLKFHDTYYSANLMKLVVIGRESLEQLTEWVVEKFSSVKNKSIPVPSFDGHPLTKNELGKQLFIKSVKKSRTLEVTFPFPDQTPFYECQPANYLSHLTGHEGPGSILSFLKKKTWATSLNSGHYEDVIVSLFEYIELIKLKGVQQWIFDEIKSLAEIEFKFLEQCPPSQYTSFLSQQMQENYPPQWIISGNALLRKYDPDLIEDHLKLLRPDNFRLTLASQEFPNDIQCTQVEKWYSTEYEVLPLSDHLVKRLAHVSLNQAFSLPAPNEFIPTQLDVVKQEEKRNEPQLIQDTPTTKIWYKKDDTFWIPKTNMWVSFKNPLTFATPRYAVMLGLYIGLLSDSLTEYSYNAELAGLNYYLTEDTEGIMLFVGGFSHKLSLLLEKVVSRMKNIRIEQDRFDMIKDELTREYENFFLEAPYQHATYYLSLALSNSEWTCEDLMGQLKEITLEDLEEFIPLILSTLQTEALVHGSMEQETVIEMLDRVQKVLSPRPLTPSQLAGARAIVLSEGQHFVHSVAVHDAQEVNSALAYYSQVCSVREIEKRNMLALVAQIAQEPCFNQLRTQEQLGYVVYSGIKGQHDLLGFRVVIQSERDPVYLENRVLDFLESLRKTLEEMTETEYQSQVDSLMAEKLEKFKNLIQEGYKYWLNIQSGYYEFTEVDTDVATLKTITKASLLEFYDAYLSPASARTFSVHLQSQRTPNLQTPSLTVENIYPVLKFLLPDFVTQETFQAWVVDHVGESAQFASESELVAFLKSKEIQVDDVLQKVYQGHSALSRRDHSTLPKDYGIVSDLVDFRRRMPLSAAAVPVYSKYF</sequence>
<evidence type="ECO:0000256" key="6">
    <source>
        <dbReference type="ARBA" id="ARBA00023049"/>
    </source>
</evidence>
<proteinExistence type="inferred from homology"/>
<dbReference type="GO" id="GO:0051603">
    <property type="term" value="P:proteolysis involved in protein catabolic process"/>
    <property type="evidence" value="ECO:0007669"/>
    <property type="project" value="TreeGrafter"/>
</dbReference>
<dbReference type="PROSITE" id="PS00143">
    <property type="entry name" value="INSULINASE"/>
    <property type="match status" value="1"/>
</dbReference>
<name>A0A9P7C9I4_RHIOR</name>
<evidence type="ECO:0000256" key="4">
    <source>
        <dbReference type="ARBA" id="ARBA00022801"/>
    </source>
</evidence>
<keyword evidence="5" id="KW-0862">Zinc</keyword>
<dbReference type="InterPro" id="IPR032632">
    <property type="entry name" value="Peptidase_M16_M"/>
</dbReference>
<feature type="domain" description="Peptidase M16 N-terminal" evidence="8">
    <location>
        <begin position="41"/>
        <end position="177"/>
    </location>
</feature>
<keyword evidence="4" id="KW-0378">Hydrolase</keyword>
<protein>
    <submittedName>
        <fullName evidence="12">Uncharacterized protein</fullName>
    </submittedName>
</protein>
<dbReference type="GO" id="GO:0005739">
    <property type="term" value="C:mitochondrion"/>
    <property type="evidence" value="ECO:0007669"/>
    <property type="project" value="TreeGrafter"/>
</dbReference>
<dbReference type="FunFam" id="3.30.830.10:FF:000003">
    <property type="entry name" value="Insulin-degrading enzyme"/>
    <property type="match status" value="1"/>
</dbReference>
<evidence type="ECO:0000256" key="1">
    <source>
        <dbReference type="ARBA" id="ARBA00007261"/>
    </source>
</evidence>
<dbReference type="GO" id="GO:0004222">
    <property type="term" value="F:metalloendopeptidase activity"/>
    <property type="evidence" value="ECO:0007669"/>
    <property type="project" value="InterPro"/>
</dbReference>
<comment type="similarity">
    <text evidence="1 7">Belongs to the peptidase M16 family.</text>
</comment>
<feature type="domain" description="Peptidase M16 middle/third" evidence="10">
    <location>
        <begin position="365"/>
        <end position="646"/>
    </location>
</feature>
<evidence type="ECO:0000256" key="3">
    <source>
        <dbReference type="ARBA" id="ARBA00022723"/>
    </source>
</evidence>
<dbReference type="FunFam" id="3.30.830.10:FF:000004">
    <property type="entry name" value="Putative insulin-degrading enzyme"/>
    <property type="match status" value="1"/>
</dbReference>
<keyword evidence="3" id="KW-0479">Metal-binding</keyword>
<dbReference type="AlphaFoldDB" id="A0A9P7C9I4"/>
<evidence type="ECO:0000256" key="7">
    <source>
        <dbReference type="RuleBase" id="RU004447"/>
    </source>
</evidence>
<dbReference type="GO" id="GO:0005829">
    <property type="term" value="C:cytosol"/>
    <property type="evidence" value="ECO:0007669"/>
    <property type="project" value="TreeGrafter"/>
</dbReference>
<dbReference type="InterPro" id="IPR001431">
    <property type="entry name" value="Pept_M16_Zn_BS"/>
</dbReference>
<dbReference type="PANTHER" id="PTHR43690:SF18">
    <property type="entry name" value="INSULIN-DEGRADING ENZYME-RELATED"/>
    <property type="match status" value="1"/>
</dbReference>
<dbReference type="Pfam" id="PF16187">
    <property type="entry name" value="Peptidase_M16_M"/>
    <property type="match status" value="1"/>
</dbReference>
<evidence type="ECO:0000313" key="13">
    <source>
        <dbReference type="Proteomes" id="UP000717996"/>
    </source>
</evidence>
<dbReference type="EMBL" id="JAANIT010001022">
    <property type="protein sequence ID" value="KAG1542762.1"/>
    <property type="molecule type" value="Genomic_DNA"/>
</dbReference>
<reference evidence="12" key="1">
    <citation type="journal article" date="2020" name="Microb. Genom.">
        <title>Genetic diversity of clinical and environmental Mucorales isolates obtained from an investigation of mucormycosis cases among solid organ transplant recipients.</title>
        <authorList>
            <person name="Nguyen M.H."/>
            <person name="Kaul D."/>
            <person name="Muto C."/>
            <person name="Cheng S.J."/>
            <person name="Richter R.A."/>
            <person name="Bruno V.M."/>
            <person name="Liu G."/>
            <person name="Beyhan S."/>
            <person name="Sundermann A.J."/>
            <person name="Mounaud S."/>
            <person name="Pasculle A.W."/>
            <person name="Nierman W.C."/>
            <person name="Driscoll E."/>
            <person name="Cumbie R."/>
            <person name="Clancy C.J."/>
            <person name="Dupont C.L."/>
        </authorList>
    </citation>
    <scope>NUCLEOTIDE SEQUENCE</scope>
    <source>
        <strain evidence="12">GL16</strain>
    </source>
</reference>
<dbReference type="SUPFAM" id="SSF63411">
    <property type="entry name" value="LuxS/MPP-like metallohydrolase"/>
    <property type="match status" value="4"/>
</dbReference>
<gene>
    <name evidence="12" type="ORF">G6F51_007086</name>
</gene>
<evidence type="ECO:0000256" key="5">
    <source>
        <dbReference type="ARBA" id="ARBA00022833"/>
    </source>
</evidence>
<feature type="domain" description="Peptidase M16 C-terminal" evidence="9">
    <location>
        <begin position="204"/>
        <end position="330"/>
    </location>
</feature>